<dbReference type="EMBL" id="FOYT01000001">
    <property type="protein sequence ID" value="SFR37243.1"/>
    <property type="molecule type" value="Genomic_DNA"/>
</dbReference>
<proteinExistence type="predicted"/>
<dbReference type="Proteomes" id="UP000198531">
    <property type="component" value="Unassembled WGS sequence"/>
</dbReference>
<dbReference type="STRING" id="553469.SAMN04487947_0580"/>
<dbReference type="AlphaFoldDB" id="A0A1I6G4V3"/>
<accession>A0A1I6G4V3</accession>
<organism evidence="1 2">
    <name type="scientific">Halogeometricum rufum</name>
    <dbReference type="NCBI Taxonomy" id="553469"/>
    <lineage>
        <taxon>Archaea</taxon>
        <taxon>Methanobacteriati</taxon>
        <taxon>Methanobacteriota</taxon>
        <taxon>Stenosarchaea group</taxon>
        <taxon>Halobacteria</taxon>
        <taxon>Halobacteriales</taxon>
        <taxon>Haloferacaceae</taxon>
        <taxon>Halogeometricum</taxon>
    </lineage>
</organism>
<gene>
    <name evidence="1" type="ORF">SAMN04487947_0580</name>
</gene>
<protein>
    <submittedName>
        <fullName evidence="1">Uncharacterized protein</fullName>
    </submittedName>
</protein>
<sequence>MVCGEPITVVTNGVAWYTDAGSDATVRHEGRIELYDAYVRLCDPVGASWVPRENVEMVSEV</sequence>
<dbReference type="OrthoDB" id="303756at2157"/>
<name>A0A1I6G4V3_9EURY</name>
<keyword evidence="2" id="KW-1185">Reference proteome</keyword>
<dbReference type="RefSeq" id="WP_089804409.1">
    <property type="nucleotide sequence ID" value="NZ_FOYT01000001.1"/>
</dbReference>
<reference evidence="2" key="1">
    <citation type="submission" date="2016-10" db="EMBL/GenBank/DDBJ databases">
        <authorList>
            <person name="Varghese N."/>
            <person name="Submissions S."/>
        </authorList>
    </citation>
    <scope>NUCLEOTIDE SEQUENCE [LARGE SCALE GENOMIC DNA]</scope>
    <source>
        <strain evidence="2">CGMCC 1.7736</strain>
    </source>
</reference>
<evidence type="ECO:0000313" key="2">
    <source>
        <dbReference type="Proteomes" id="UP000198531"/>
    </source>
</evidence>
<evidence type="ECO:0000313" key="1">
    <source>
        <dbReference type="EMBL" id="SFR37243.1"/>
    </source>
</evidence>